<proteinExistence type="predicted"/>
<name>A0A4R1RFU2_HYDET</name>
<protein>
    <recommendedName>
        <fullName evidence="4">NfeD-like partner-binding protein</fullName>
    </recommendedName>
</protein>
<gene>
    <name evidence="2" type="ORF">EDC14_1018110</name>
</gene>
<evidence type="ECO:0008006" key="4">
    <source>
        <dbReference type="Google" id="ProtNLM"/>
    </source>
</evidence>
<dbReference type="Gene3D" id="2.40.50.140">
    <property type="entry name" value="Nucleic acid-binding proteins"/>
    <property type="match status" value="1"/>
</dbReference>
<evidence type="ECO:0000313" key="3">
    <source>
        <dbReference type="Proteomes" id="UP000295008"/>
    </source>
</evidence>
<reference evidence="2 3" key="1">
    <citation type="submission" date="2019-03" db="EMBL/GenBank/DDBJ databases">
        <title>Genomic Encyclopedia of Type Strains, Phase IV (KMG-IV): sequencing the most valuable type-strain genomes for metagenomic binning, comparative biology and taxonomic classification.</title>
        <authorList>
            <person name="Goeker M."/>
        </authorList>
    </citation>
    <scope>NUCLEOTIDE SEQUENCE [LARGE SCALE GENOMIC DNA]</scope>
    <source>
        <strain evidence="2 3">LX-B</strain>
    </source>
</reference>
<dbReference type="EMBL" id="SLUN01000018">
    <property type="protein sequence ID" value="TCL64811.1"/>
    <property type="molecule type" value="Genomic_DNA"/>
</dbReference>
<accession>A0A4R1RFU2</accession>
<feature type="transmembrane region" description="Helical" evidence="1">
    <location>
        <begin position="70"/>
        <end position="89"/>
    </location>
</feature>
<dbReference type="InterPro" id="IPR012340">
    <property type="entry name" value="NA-bd_OB-fold"/>
</dbReference>
<evidence type="ECO:0000313" key="2">
    <source>
        <dbReference type="EMBL" id="TCL64811.1"/>
    </source>
</evidence>
<feature type="transmembrane region" description="Helical" evidence="1">
    <location>
        <begin position="95"/>
        <end position="115"/>
    </location>
</feature>
<organism evidence="2 3">
    <name type="scientific">Hydrogenispora ethanolica</name>
    <dbReference type="NCBI Taxonomy" id="1082276"/>
    <lineage>
        <taxon>Bacteria</taxon>
        <taxon>Bacillati</taxon>
        <taxon>Bacillota</taxon>
        <taxon>Hydrogenispora</taxon>
    </lineage>
</organism>
<sequence length="193" mass="21412">MAEWWSNIPAFERIFWYFALPFTVVLILQLILTFIGLEWHDGGFEASHGLDAGHETDFQAGFRLFTLRNFIIFFTGFGWAGLFAIHAGFGQTVTILFAFLVGLFLMFAVAGMFYLMTRLTQSGNINLSNAAHSSGRVYLPIPGNRSGMGQVQITVQGAIREVDAMTDGEPLPTGTPIQVTEVLNEEVLIVKKN</sequence>
<dbReference type="AlphaFoldDB" id="A0A4R1RFU2"/>
<dbReference type="RefSeq" id="WP_132015135.1">
    <property type="nucleotide sequence ID" value="NZ_SLUN01000018.1"/>
</dbReference>
<keyword evidence="3" id="KW-1185">Reference proteome</keyword>
<evidence type="ECO:0000256" key="1">
    <source>
        <dbReference type="SAM" id="Phobius"/>
    </source>
</evidence>
<keyword evidence="1" id="KW-0472">Membrane</keyword>
<feature type="transmembrane region" description="Helical" evidence="1">
    <location>
        <begin position="14"/>
        <end position="37"/>
    </location>
</feature>
<dbReference type="OrthoDB" id="189831at2"/>
<comment type="caution">
    <text evidence="2">The sequence shown here is derived from an EMBL/GenBank/DDBJ whole genome shotgun (WGS) entry which is preliminary data.</text>
</comment>
<keyword evidence="1" id="KW-1133">Transmembrane helix</keyword>
<dbReference type="Proteomes" id="UP000295008">
    <property type="component" value="Unassembled WGS sequence"/>
</dbReference>
<keyword evidence="1" id="KW-0812">Transmembrane</keyword>